<dbReference type="EMBL" id="LXQA010717979">
    <property type="protein sequence ID" value="MCI67489.1"/>
    <property type="molecule type" value="Genomic_DNA"/>
</dbReference>
<protein>
    <submittedName>
        <fullName evidence="1">Uncharacterized protein</fullName>
    </submittedName>
</protein>
<comment type="caution">
    <text evidence="1">The sequence shown here is derived from an EMBL/GenBank/DDBJ whole genome shotgun (WGS) entry which is preliminary data.</text>
</comment>
<name>A0A392U275_9FABA</name>
<feature type="non-terminal residue" evidence="1">
    <location>
        <position position="33"/>
    </location>
</feature>
<sequence>MFSQVVLIPRVLIRGQVHDLERVKEFNYTLDQD</sequence>
<dbReference type="AlphaFoldDB" id="A0A392U275"/>
<reference evidence="1 2" key="1">
    <citation type="journal article" date="2018" name="Front. Plant Sci.">
        <title>Red Clover (Trifolium pratense) and Zigzag Clover (T. medium) - A Picture of Genomic Similarities and Differences.</title>
        <authorList>
            <person name="Dluhosova J."/>
            <person name="Istvanek J."/>
            <person name="Nedelnik J."/>
            <person name="Repkova J."/>
        </authorList>
    </citation>
    <scope>NUCLEOTIDE SEQUENCE [LARGE SCALE GENOMIC DNA]</scope>
    <source>
        <strain evidence="2">cv. 10/8</strain>
        <tissue evidence="1">Leaf</tissue>
    </source>
</reference>
<proteinExistence type="predicted"/>
<evidence type="ECO:0000313" key="1">
    <source>
        <dbReference type="EMBL" id="MCI67489.1"/>
    </source>
</evidence>
<keyword evidence="2" id="KW-1185">Reference proteome</keyword>
<accession>A0A392U275</accession>
<dbReference type="Proteomes" id="UP000265520">
    <property type="component" value="Unassembled WGS sequence"/>
</dbReference>
<evidence type="ECO:0000313" key="2">
    <source>
        <dbReference type="Proteomes" id="UP000265520"/>
    </source>
</evidence>
<organism evidence="1 2">
    <name type="scientific">Trifolium medium</name>
    <dbReference type="NCBI Taxonomy" id="97028"/>
    <lineage>
        <taxon>Eukaryota</taxon>
        <taxon>Viridiplantae</taxon>
        <taxon>Streptophyta</taxon>
        <taxon>Embryophyta</taxon>
        <taxon>Tracheophyta</taxon>
        <taxon>Spermatophyta</taxon>
        <taxon>Magnoliopsida</taxon>
        <taxon>eudicotyledons</taxon>
        <taxon>Gunneridae</taxon>
        <taxon>Pentapetalae</taxon>
        <taxon>rosids</taxon>
        <taxon>fabids</taxon>
        <taxon>Fabales</taxon>
        <taxon>Fabaceae</taxon>
        <taxon>Papilionoideae</taxon>
        <taxon>50 kb inversion clade</taxon>
        <taxon>NPAAA clade</taxon>
        <taxon>Hologalegina</taxon>
        <taxon>IRL clade</taxon>
        <taxon>Trifolieae</taxon>
        <taxon>Trifolium</taxon>
    </lineage>
</organism>